<dbReference type="OrthoDB" id="9797501at2"/>
<dbReference type="EMBL" id="ACZM01000003">
    <property type="protein sequence ID" value="EHG22372.1"/>
    <property type="molecule type" value="Genomic_DNA"/>
</dbReference>
<keyword evidence="2" id="KW-0233">DNA recombination</keyword>
<dbReference type="Pfam" id="PF00239">
    <property type="entry name" value="Resolvase"/>
    <property type="match status" value="1"/>
</dbReference>
<evidence type="ECO:0000313" key="5">
    <source>
        <dbReference type="Proteomes" id="UP000004129"/>
    </source>
</evidence>
<feature type="domain" description="Resolvase/invertase-type recombinase catalytic" evidence="3">
    <location>
        <begin position="1"/>
        <end position="148"/>
    </location>
</feature>
<organism evidence="4 5">
    <name type="scientific">Selenomonas infelix ATCC 43532</name>
    <dbReference type="NCBI Taxonomy" id="679201"/>
    <lineage>
        <taxon>Bacteria</taxon>
        <taxon>Bacillati</taxon>
        <taxon>Bacillota</taxon>
        <taxon>Negativicutes</taxon>
        <taxon>Selenomonadales</taxon>
        <taxon>Selenomonadaceae</taxon>
        <taxon>Selenomonas</taxon>
    </lineage>
</organism>
<sequence>MKIGYIRVSDKKQNPDRQIEKMLAIGIEERFIFVDRQSGKDFARPSYQLMKQVLREGDLLYLDALDRLGRDYDGIIEEWKDMTRNIGVDIVVLEQESLFDSRRFREMGELGKLMEDQFLSLLSYVAEQERNKIRMRQREGINIAQRKGVRFGRPRVEITREFQDVVKQWRNGEITTKEAMRISNMKPSTFYRRIGDLKEEL</sequence>
<dbReference type="PATRIC" id="fig|679201.3.peg.412"/>
<evidence type="ECO:0000256" key="1">
    <source>
        <dbReference type="ARBA" id="ARBA00023125"/>
    </source>
</evidence>
<evidence type="ECO:0000259" key="3">
    <source>
        <dbReference type="PROSITE" id="PS51736"/>
    </source>
</evidence>
<dbReference type="GO" id="GO:0003677">
    <property type="term" value="F:DNA binding"/>
    <property type="evidence" value="ECO:0007669"/>
    <property type="project" value="UniProtKB-KW"/>
</dbReference>
<dbReference type="GO" id="GO:0000150">
    <property type="term" value="F:DNA strand exchange activity"/>
    <property type="evidence" value="ECO:0007669"/>
    <property type="project" value="InterPro"/>
</dbReference>
<dbReference type="HOGENOM" id="CLU_010686_5_1_9"/>
<dbReference type="PANTHER" id="PTHR30461:SF2">
    <property type="entry name" value="SERINE RECOMBINASE PINE-RELATED"/>
    <property type="match status" value="1"/>
</dbReference>
<dbReference type="CDD" id="cd03768">
    <property type="entry name" value="SR_ResInv"/>
    <property type="match status" value="1"/>
</dbReference>
<dbReference type="SMART" id="SM00857">
    <property type="entry name" value="Resolvase"/>
    <property type="match status" value="1"/>
</dbReference>
<evidence type="ECO:0000256" key="2">
    <source>
        <dbReference type="ARBA" id="ARBA00023172"/>
    </source>
</evidence>
<keyword evidence="1" id="KW-0238">DNA-binding</keyword>
<proteinExistence type="predicted"/>
<dbReference type="Gene3D" id="3.40.50.1390">
    <property type="entry name" value="Resolvase, N-terminal catalytic domain"/>
    <property type="match status" value="1"/>
</dbReference>
<keyword evidence="5" id="KW-1185">Reference proteome</keyword>
<protein>
    <recommendedName>
        <fullName evidence="3">Resolvase/invertase-type recombinase catalytic domain-containing protein</fullName>
    </recommendedName>
</protein>
<comment type="caution">
    <text evidence="4">The sequence shown here is derived from an EMBL/GenBank/DDBJ whole genome shotgun (WGS) entry which is preliminary data.</text>
</comment>
<dbReference type="SUPFAM" id="SSF53041">
    <property type="entry name" value="Resolvase-like"/>
    <property type="match status" value="1"/>
</dbReference>
<accession>G5GMC7</accession>
<reference evidence="4 5" key="1">
    <citation type="submission" date="2011-08" db="EMBL/GenBank/DDBJ databases">
        <title>The Genome Sequence of Selenomonas infelix ATCC 43532.</title>
        <authorList>
            <consortium name="The Broad Institute Genome Sequencing Platform"/>
            <person name="Earl A."/>
            <person name="Ward D."/>
            <person name="Feldgarden M."/>
            <person name="Gevers D."/>
            <person name="Izard J."/>
            <person name="Blanton J.M."/>
            <person name="Baranova O.V."/>
            <person name="Dewhirst F.E."/>
            <person name="Young S.K."/>
            <person name="Zeng Q."/>
            <person name="Gargeya S."/>
            <person name="Fitzgerald M."/>
            <person name="Haas B."/>
            <person name="Abouelleil A."/>
            <person name="Alvarado L."/>
            <person name="Arachchi H.M."/>
            <person name="Berlin A."/>
            <person name="Brown A."/>
            <person name="Chapman S.B."/>
            <person name="Chen Z."/>
            <person name="Dunbar C."/>
            <person name="Freedman E."/>
            <person name="Gearin G."/>
            <person name="Gellesch M."/>
            <person name="Goldberg J."/>
            <person name="Griggs A."/>
            <person name="Gujja S."/>
            <person name="Heiman D."/>
            <person name="Howarth C."/>
            <person name="Larson L."/>
            <person name="Lui A."/>
            <person name="MacDonald P.J.P."/>
            <person name="Montmayeur A."/>
            <person name="Murphy C."/>
            <person name="Neiman D."/>
            <person name="Pearson M."/>
            <person name="Priest M."/>
            <person name="Roberts A."/>
            <person name="Saif S."/>
            <person name="Shea T."/>
            <person name="Shenoy N."/>
            <person name="Sisk P."/>
            <person name="Stolte C."/>
            <person name="Sykes S."/>
            <person name="Wortman J."/>
            <person name="Nusbaum C."/>
            <person name="Birren B."/>
        </authorList>
    </citation>
    <scope>NUCLEOTIDE SEQUENCE [LARGE SCALE GENOMIC DNA]</scope>
    <source>
        <strain evidence="4 5">ATCC 43532</strain>
    </source>
</reference>
<dbReference type="InterPro" id="IPR050639">
    <property type="entry name" value="SSR_resolvase"/>
</dbReference>
<dbReference type="AlphaFoldDB" id="G5GMC7"/>
<dbReference type="InterPro" id="IPR006119">
    <property type="entry name" value="Resolv_N"/>
</dbReference>
<dbReference type="PANTHER" id="PTHR30461">
    <property type="entry name" value="DNA-INVERTASE FROM LAMBDOID PROPHAGE"/>
    <property type="match status" value="1"/>
</dbReference>
<dbReference type="STRING" id="679201.HMPREF9334_00408"/>
<evidence type="ECO:0000313" key="4">
    <source>
        <dbReference type="EMBL" id="EHG22372.1"/>
    </source>
</evidence>
<name>G5GMC7_9FIRM</name>
<gene>
    <name evidence="4" type="ORF">HMPREF9334_00408</name>
</gene>
<dbReference type="eggNOG" id="COG1961">
    <property type="taxonomic scope" value="Bacteria"/>
</dbReference>
<dbReference type="PROSITE" id="PS51736">
    <property type="entry name" value="RECOMBINASES_3"/>
    <property type="match status" value="1"/>
</dbReference>
<dbReference type="Proteomes" id="UP000004129">
    <property type="component" value="Unassembled WGS sequence"/>
</dbReference>
<dbReference type="InterPro" id="IPR036162">
    <property type="entry name" value="Resolvase-like_N_sf"/>
</dbReference>
<dbReference type="RefSeq" id="WP_006691858.1">
    <property type="nucleotide sequence ID" value="NZ_JH376797.1"/>
</dbReference>